<sequence>MLLLASDVATRFSHGLLLPSCSSAIPLQRQEHNRWVKLQVCGTVPSPRSGHDVAVVGNKLYLFGGCGGENDAINCLNDMYTFDLDRHVWELIPHRGEEMPTARASFAMCSGPDEKTLIVAGGTGVEMDSLRSDILQFDTRTRRWIKLHRDGDDAPSKFYGQTVCRYGDVLLLFGGSTGLHYTNDLFEYNVVTNCWRKLVTQGRRPSPRYKHQAVVVGDFMYVIGGGCFKPEQSAIDMYCLNLRTLVWAQPRSAGAVPRARVAHSCSFDPETCTIYLWGGFTGELSRLQDFYAYHAPTGEWTEIRTAPPGGAAAAPAAGGGGCGGGAAAAVAPYARAFHSAVFYKGALYVFSGANGDVRYNDVWRYRMRSSPPALGVLAGRALLHSRLGVQQMMALEALLPHEVLDAVLTMNESASRLT</sequence>
<evidence type="ECO:0000256" key="2">
    <source>
        <dbReference type="ARBA" id="ARBA00022737"/>
    </source>
</evidence>
<dbReference type="Gene3D" id="2.120.10.80">
    <property type="entry name" value="Kelch-type beta propeller"/>
    <property type="match status" value="2"/>
</dbReference>
<name>A0A835ZFC9_9STRA</name>
<evidence type="ECO:0000256" key="1">
    <source>
        <dbReference type="ARBA" id="ARBA00022441"/>
    </source>
</evidence>
<dbReference type="PANTHER" id="PTHR46093">
    <property type="entry name" value="ACYL-COA-BINDING DOMAIN-CONTAINING PROTEIN 5"/>
    <property type="match status" value="1"/>
</dbReference>
<comment type="caution">
    <text evidence="3">The sequence shown here is derived from an EMBL/GenBank/DDBJ whole genome shotgun (WGS) entry which is preliminary data.</text>
</comment>
<protein>
    <submittedName>
        <fullName evidence="3">Uncharacterized protein</fullName>
    </submittedName>
</protein>
<keyword evidence="1" id="KW-0880">Kelch repeat</keyword>
<dbReference type="EMBL" id="JAFCMP010000022">
    <property type="protein sequence ID" value="KAG5191249.1"/>
    <property type="molecule type" value="Genomic_DNA"/>
</dbReference>
<keyword evidence="2" id="KW-0677">Repeat</keyword>
<dbReference type="InterPro" id="IPR006652">
    <property type="entry name" value="Kelch_1"/>
</dbReference>
<proteinExistence type="predicted"/>
<keyword evidence="4" id="KW-1185">Reference proteome</keyword>
<dbReference type="Pfam" id="PF01344">
    <property type="entry name" value="Kelch_1"/>
    <property type="match status" value="1"/>
</dbReference>
<accession>A0A835ZFC9</accession>
<dbReference type="SUPFAM" id="SSF117281">
    <property type="entry name" value="Kelch motif"/>
    <property type="match status" value="1"/>
</dbReference>
<reference evidence="3" key="1">
    <citation type="submission" date="2021-02" db="EMBL/GenBank/DDBJ databases">
        <title>First Annotated Genome of the Yellow-green Alga Tribonema minus.</title>
        <authorList>
            <person name="Mahan K.M."/>
        </authorList>
    </citation>
    <scope>NUCLEOTIDE SEQUENCE</scope>
    <source>
        <strain evidence="3">UTEX B ZZ1240</strain>
    </source>
</reference>
<gene>
    <name evidence="3" type="ORF">JKP88DRAFT_259626</name>
</gene>
<dbReference type="AlphaFoldDB" id="A0A835ZFC9"/>
<dbReference type="InterPro" id="IPR015915">
    <property type="entry name" value="Kelch-typ_b-propeller"/>
</dbReference>
<dbReference type="Proteomes" id="UP000664859">
    <property type="component" value="Unassembled WGS sequence"/>
</dbReference>
<dbReference type="SMART" id="SM00612">
    <property type="entry name" value="Kelch"/>
    <property type="match status" value="3"/>
</dbReference>
<evidence type="ECO:0000313" key="4">
    <source>
        <dbReference type="Proteomes" id="UP000664859"/>
    </source>
</evidence>
<organism evidence="3 4">
    <name type="scientific">Tribonema minus</name>
    <dbReference type="NCBI Taxonomy" id="303371"/>
    <lineage>
        <taxon>Eukaryota</taxon>
        <taxon>Sar</taxon>
        <taxon>Stramenopiles</taxon>
        <taxon>Ochrophyta</taxon>
        <taxon>PX clade</taxon>
        <taxon>Xanthophyceae</taxon>
        <taxon>Tribonematales</taxon>
        <taxon>Tribonemataceae</taxon>
        <taxon>Tribonema</taxon>
    </lineage>
</organism>
<dbReference type="OrthoDB" id="10251809at2759"/>
<dbReference type="PANTHER" id="PTHR46093:SF18">
    <property type="entry name" value="FIBRONECTIN TYPE-III DOMAIN-CONTAINING PROTEIN"/>
    <property type="match status" value="1"/>
</dbReference>
<evidence type="ECO:0000313" key="3">
    <source>
        <dbReference type="EMBL" id="KAG5191249.1"/>
    </source>
</evidence>
<dbReference type="Pfam" id="PF13415">
    <property type="entry name" value="Beta-prop_FBX42"/>
    <property type="match status" value="1"/>
</dbReference>